<dbReference type="Pfam" id="PF00664">
    <property type="entry name" value="ABC_membrane"/>
    <property type="match status" value="1"/>
</dbReference>
<dbReference type="PROSITE" id="PS50929">
    <property type="entry name" value="ABC_TM1F"/>
    <property type="match status" value="1"/>
</dbReference>
<dbReference type="EMBL" id="SMUV01000070">
    <property type="protein sequence ID" value="TDK44563.1"/>
    <property type="molecule type" value="Genomic_DNA"/>
</dbReference>
<evidence type="ECO:0000256" key="2">
    <source>
        <dbReference type="ARBA" id="ARBA00022692"/>
    </source>
</evidence>
<feature type="transmembrane region" description="Helical" evidence="5">
    <location>
        <begin position="76"/>
        <end position="101"/>
    </location>
</feature>
<proteinExistence type="predicted"/>
<dbReference type="GO" id="GO:0005886">
    <property type="term" value="C:plasma membrane"/>
    <property type="evidence" value="ECO:0007669"/>
    <property type="project" value="UniProtKB-SubCell"/>
</dbReference>
<evidence type="ECO:0000256" key="4">
    <source>
        <dbReference type="ARBA" id="ARBA00023136"/>
    </source>
</evidence>
<evidence type="ECO:0000256" key="5">
    <source>
        <dbReference type="SAM" id="Phobius"/>
    </source>
</evidence>
<name>A0A4R5UYT0_9RHOB</name>
<evidence type="ECO:0000256" key="1">
    <source>
        <dbReference type="ARBA" id="ARBA00004651"/>
    </source>
</evidence>
<comment type="subcellular location">
    <subcellularLocation>
        <location evidence="1">Cell membrane</location>
        <topology evidence="1">Multi-pass membrane protein</topology>
    </subcellularLocation>
</comment>
<keyword evidence="4 5" id="KW-0472">Membrane</keyword>
<keyword evidence="2 5" id="KW-0812">Transmembrane</keyword>
<keyword evidence="3 5" id="KW-1133">Transmembrane helix</keyword>
<evidence type="ECO:0000256" key="3">
    <source>
        <dbReference type="ARBA" id="ARBA00022989"/>
    </source>
</evidence>
<dbReference type="GO" id="GO:0005524">
    <property type="term" value="F:ATP binding"/>
    <property type="evidence" value="ECO:0007669"/>
    <property type="project" value="InterPro"/>
</dbReference>
<feature type="transmembrane region" description="Helical" evidence="5">
    <location>
        <begin position="161"/>
        <end position="186"/>
    </location>
</feature>
<comment type="caution">
    <text evidence="7">The sequence shown here is derived from an EMBL/GenBank/DDBJ whole genome shotgun (WGS) entry which is preliminary data.</text>
</comment>
<protein>
    <submittedName>
        <fullName evidence="7">Cysteine ABC transporter permease</fullName>
    </submittedName>
</protein>
<dbReference type="CDD" id="cd18584">
    <property type="entry name" value="ABC_6TM_AarD_CydD"/>
    <property type="match status" value="1"/>
</dbReference>
<accession>A0A4R5UYT0</accession>
<evidence type="ECO:0000259" key="6">
    <source>
        <dbReference type="PROSITE" id="PS50929"/>
    </source>
</evidence>
<keyword evidence="8" id="KW-1185">Reference proteome</keyword>
<feature type="non-terminal residue" evidence="7">
    <location>
        <position position="262"/>
    </location>
</feature>
<dbReference type="SUPFAM" id="SSF90123">
    <property type="entry name" value="ABC transporter transmembrane region"/>
    <property type="match status" value="1"/>
</dbReference>
<feature type="domain" description="ABC transmembrane type-1" evidence="6">
    <location>
        <begin position="65"/>
        <end position="232"/>
    </location>
</feature>
<reference evidence="7 8" key="1">
    <citation type="submission" date="2019-03" db="EMBL/GenBank/DDBJ databases">
        <title>Ruegeria lutea sp. nov., a novel strain, isolated from marine sediment, the Masan Bay, South Korea.</title>
        <authorList>
            <person name="Kim J."/>
            <person name="Kim D.-Y."/>
            <person name="Lee S.-S."/>
        </authorList>
    </citation>
    <scope>NUCLEOTIDE SEQUENCE [LARGE SCALE GENOMIC DNA]</scope>
    <source>
        <strain evidence="7 8">318-1</strain>
    </source>
</reference>
<evidence type="ECO:0000313" key="8">
    <source>
        <dbReference type="Proteomes" id="UP000295301"/>
    </source>
</evidence>
<gene>
    <name evidence="7" type="ORF">E1832_15725</name>
</gene>
<dbReference type="InterPro" id="IPR011527">
    <property type="entry name" value="ABC1_TM_dom"/>
</dbReference>
<sequence length="262" mass="27840">MAGRRAFAAADLVVSAERKALLDREGLRVDRAVSSADLAALLSEKLALLAPYVARYRPAMARVRVVPLLFLALTAYFSWVAALILLIAGPLIPLFMALVGMAAKEASARQMVEIGDMNALLIDRIAALPDIRILDAADKSRADFAALAEGVRRRTMAVLRVAFLSSTVLELFSAIGVALVAVYVGFSLLGEITFGAWARPMTLGEGVFILLLAPEFFQPLRDLAAAWHDKAAAEAVADELEARAARAAADAPGTGARVGRLA</sequence>
<organism evidence="7 8">
    <name type="scientific">Antarcticimicrobium luteum</name>
    <dbReference type="NCBI Taxonomy" id="2547397"/>
    <lineage>
        <taxon>Bacteria</taxon>
        <taxon>Pseudomonadati</taxon>
        <taxon>Pseudomonadota</taxon>
        <taxon>Alphaproteobacteria</taxon>
        <taxon>Rhodobacterales</taxon>
        <taxon>Paracoccaceae</taxon>
        <taxon>Antarcticimicrobium</taxon>
    </lineage>
</organism>
<evidence type="ECO:0000313" key="7">
    <source>
        <dbReference type="EMBL" id="TDK44563.1"/>
    </source>
</evidence>
<dbReference type="AlphaFoldDB" id="A0A4R5UYT0"/>
<dbReference type="Gene3D" id="1.20.1560.10">
    <property type="entry name" value="ABC transporter type 1, transmembrane domain"/>
    <property type="match status" value="1"/>
</dbReference>
<dbReference type="Proteomes" id="UP000295301">
    <property type="component" value="Unassembled WGS sequence"/>
</dbReference>
<dbReference type="InterPro" id="IPR036640">
    <property type="entry name" value="ABC1_TM_sf"/>
</dbReference>
<dbReference type="GO" id="GO:0140359">
    <property type="term" value="F:ABC-type transporter activity"/>
    <property type="evidence" value="ECO:0007669"/>
    <property type="project" value="InterPro"/>
</dbReference>